<name>A0ABZ0RNW1_9BACT</name>
<dbReference type="InterPro" id="IPR050698">
    <property type="entry name" value="MBL"/>
</dbReference>
<proteinExistence type="predicted"/>
<dbReference type="Gene3D" id="3.60.15.10">
    <property type="entry name" value="Ribonuclease Z/Hydroxyacylglutathione hydrolase-like"/>
    <property type="match status" value="1"/>
</dbReference>
<keyword evidence="1 4" id="KW-0378">Hydrolase</keyword>
<dbReference type="InterPro" id="IPR001279">
    <property type="entry name" value="Metallo-B-lactamas"/>
</dbReference>
<dbReference type="PANTHER" id="PTHR11203:SF37">
    <property type="entry name" value="INTEGRATOR COMPLEX SUBUNIT 11"/>
    <property type="match status" value="1"/>
</dbReference>
<evidence type="ECO:0000313" key="4">
    <source>
        <dbReference type="EMBL" id="WPJ97920.1"/>
    </source>
</evidence>
<dbReference type="Pfam" id="PF00753">
    <property type="entry name" value="Lactamase_B"/>
    <property type="match status" value="1"/>
</dbReference>
<accession>A0ABZ0RNW1</accession>
<dbReference type="SMART" id="SM00849">
    <property type="entry name" value="Lactamase_B"/>
    <property type="match status" value="1"/>
</dbReference>
<feature type="domain" description="Beta-Casp" evidence="3">
    <location>
        <begin position="258"/>
        <end position="383"/>
    </location>
</feature>
<evidence type="ECO:0000313" key="5">
    <source>
        <dbReference type="Proteomes" id="UP001324993"/>
    </source>
</evidence>
<dbReference type="PANTHER" id="PTHR11203">
    <property type="entry name" value="CLEAVAGE AND POLYADENYLATION SPECIFICITY FACTOR FAMILY MEMBER"/>
    <property type="match status" value="1"/>
</dbReference>
<protein>
    <submittedName>
        <fullName evidence="4">MBL fold metallo-hydrolase</fullName>
        <ecNumber evidence="4">3.-.-.-</ecNumber>
    </submittedName>
</protein>
<dbReference type="InterPro" id="IPR036866">
    <property type="entry name" value="RibonucZ/Hydroxyglut_hydro"/>
</dbReference>
<reference evidence="4 5" key="1">
    <citation type="submission" date="2023-11" db="EMBL/GenBank/DDBJ databases">
        <title>Coraliomargarita sp. nov., isolated from marine algae.</title>
        <authorList>
            <person name="Lee J.K."/>
            <person name="Baek J.H."/>
            <person name="Kim J.M."/>
            <person name="Choi D.G."/>
            <person name="Jeon C.O."/>
        </authorList>
    </citation>
    <scope>NUCLEOTIDE SEQUENCE [LARGE SCALE GENOMIC DNA]</scope>
    <source>
        <strain evidence="4 5">J2-16</strain>
    </source>
</reference>
<dbReference type="InterPro" id="IPR022712">
    <property type="entry name" value="Beta_Casp"/>
</dbReference>
<dbReference type="EC" id="3.-.-.-" evidence="4"/>
<dbReference type="Pfam" id="PF07521">
    <property type="entry name" value="RMMBL"/>
    <property type="match status" value="1"/>
</dbReference>
<dbReference type="EMBL" id="CP138858">
    <property type="protein sequence ID" value="WPJ97920.1"/>
    <property type="molecule type" value="Genomic_DNA"/>
</dbReference>
<dbReference type="SMART" id="SM01027">
    <property type="entry name" value="Beta-Casp"/>
    <property type="match status" value="1"/>
</dbReference>
<keyword evidence="5" id="KW-1185">Reference proteome</keyword>
<dbReference type="GO" id="GO:0016787">
    <property type="term" value="F:hydrolase activity"/>
    <property type="evidence" value="ECO:0007669"/>
    <property type="project" value="UniProtKB-KW"/>
</dbReference>
<dbReference type="RefSeq" id="WP_319834734.1">
    <property type="nucleotide sequence ID" value="NZ_CP138858.1"/>
</dbReference>
<evidence type="ECO:0000259" key="3">
    <source>
        <dbReference type="SMART" id="SM01027"/>
    </source>
</evidence>
<dbReference type="Gene3D" id="3.40.50.10890">
    <property type="match status" value="1"/>
</dbReference>
<feature type="domain" description="Metallo-beta-lactamase" evidence="2">
    <location>
        <begin position="15"/>
        <end position="234"/>
    </location>
</feature>
<dbReference type="Pfam" id="PF10996">
    <property type="entry name" value="Beta-Casp"/>
    <property type="match status" value="1"/>
</dbReference>
<dbReference type="Proteomes" id="UP001324993">
    <property type="component" value="Chromosome"/>
</dbReference>
<gene>
    <name evidence="4" type="ORF">SH580_09370</name>
</gene>
<dbReference type="InterPro" id="IPR011108">
    <property type="entry name" value="RMMBL"/>
</dbReference>
<evidence type="ECO:0000259" key="2">
    <source>
        <dbReference type="SMART" id="SM00849"/>
    </source>
</evidence>
<dbReference type="SUPFAM" id="SSF56281">
    <property type="entry name" value="Metallo-hydrolase/oxidoreductase"/>
    <property type="match status" value="1"/>
</dbReference>
<sequence>MDIKIWFLGAARGVTGSQYVVEANKQRIMIDCGYYQERALQDRNWQPFKIPAEQLDAVLLTHAHLDHCGLIPKLAKEGLRAKIYCTSATGDIAKIVMNDSAKIQEEDAAYKKKRHKREGRKGKYPEVPLFTMQDAERVGGLMSYATFKTPVRIADGFEATFFESGHILGAASILLKVTVGSKSRTILFSGDIGRNNVPILRDPTIFTGGADYVVMESTYGDREHPEAGDIHEQLATVVNRAHAEGGNVIIPSFAVERSQELMYYLGELLEQKRIPPTMVFVDSPMAVRVTDVFRRHPELFDAETLERLNKGNHPCDFPSLKMSRTTAQSKAINSIRGTIIVIAGSGMCTGGRIKHHLKANMGRPENTILFVGYQAQGTLGRQILEGVQKVRLHGEFHPVRAHVAQIHGFSGHAGKSELMHWITALKSKPRKIFITHGEEEVAINFAQAVQREMGVPCLAPEYASRHSLD</sequence>
<organism evidence="4 5">
    <name type="scientific">Coraliomargarita algicola</name>
    <dbReference type="NCBI Taxonomy" id="3092156"/>
    <lineage>
        <taxon>Bacteria</taxon>
        <taxon>Pseudomonadati</taxon>
        <taxon>Verrucomicrobiota</taxon>
        <taxon>Opitutia</taxon>
        <taxon>Puniceicoccales</taxon>
        <taxon>Coraliomargaritaceae</taxon>
        <taxon>Coraliomargarita</taxon>
    </lineage>
</organism>
<evidence type="ECO:0000256" key="1">
    <source>
        <dbReference type="ARBA" id="ARBA00022801"/>
    </source>
</evidence>
<dbReference type="CDD" id="cd16295">
    <property type="entry name" value="TTHA0252-CPSF-like_MBL-fold"/>
    <property type="match status" value="1"/>
</dbReference>